<feature type="transmembrane region" description="Helical" evidence="2">
    <location>
        <begin position="232"/>
        <end position="255"/>
    </location>
</feature>
<dbReference type="KEGG" id="cdet:87949490"/>
<feature type="transmembrane region" description="Helical" evidence="2">
    <location>
        <begin position="267"/>
        <end position="290"/>
    </location>
</feature>
<keyword evidence="2" id="KW-1133">Transmembrane helix</keyword>
<name>A0AAX4IXS1_9PEZI</name>
<keyword evidence="2" id="KW-0472">Membrane</keyword>
<feature type="compositionally biased region" description="Polar residues" evidence="1">
    <location>
        <begin position="1"/>
        <end position="15"/>
    </location>
</feature>
<dbReference type="InterPro" id="IPR046536">
    <property type="entry name" value="DUF6601"/>
</dbReference>
<keyword evidence="2" id="KW-0812">Transmembrane</keyword>
<accession>A0AAX4IXS1</accession>
<evidence type="ECO:0000313" key="3">
    <source>
        <dbReference type="EMBL" id="WQF87976.1"/>
    </source>
</evidence>
<dbReference type="PANTHER" id="PTHR34414">
    <property type="entry name" value="HET DOMAIN-CONTAINING PROTEIN-RELATED"/>
    <property type="match status" value="1"/>
</dbReference>
<proteinExistence type="predicted"/>
<dbReference type="Pfam" id="PF20246">
    <property type="entry name" value="DUF6601"/>
    <property type="match status" value="2"/>
</dbReference>
<dbReference type="PANTHER" id="PTHR34414:SF1">
    <property type="entry name" value="SUBTILISIN-LIKE SERINE PROTEASE"/>
    <property type="match status" value="1"/>
</dbReference>
<protein>
    <submittedName>
        <fullName evidence="3">Uncharacterized protein</fullName>
    </submittedName>
</protein>
<evidence type="ECO:0000256" key="1">
    <source>
        <dbReference type="SAM" id="MobiDB-lite"/>
    </source>
</evidence>
<sequence length="291" mass="32953">MQRHPANNTFRSHTSLPHEPNQLLNTQPVPFQTRLLKDASTPKQLQSLLPALYRTGPDGADLSPPRPDDLAHLEAELGQGGLAKLSARLWMAGRPIPPRPLHYQRLLGREIVVAEQMDLHLVWTSGRIHVKPLPPLLLEPTFWSDHLSCRGSDFIIAKEKHLIPEAVEWSDWRLFVSQLGTEHIYKDIDRRFIYGEIRLSRLNRLQYLESGLALRSHMPHWNRYGDFFHDHFAWLASATVYIAIVLTAMQVGLATTALAENDAFQSASYGFTVFSIVEPVGTTGLILLSFC</sequence>
<keyword evidence="4" id="KW-1185">Reference proteome</keyword>
<evidence type="ECO:0000313" key="4">
    <source>
        <dbReference type="Proteomes" id="UP001322277"/>
    </source>
</evidence>
<dbReference type="AlphaFoldDB" id="A0AAX4IXS1"/>
<dbReference type="Proteomes" id="UP001322277">
    <property type="component" value="Chromosome 8"/>
</dbReference>
<evidence type="ECO:0000256" key="2">
    <source>
        <dbReference type="SAM" id="Phobius"/>
    </source>
</evidence>
<dbReference type="EMBL" id="CP137312">
    <property type="protein sequence ID" value="WQF87976.1"/>
    <property type="molecule type" value="Genomic_DNA"/>
</dbReference>
<dbReference type="GeneID" id="87949490"/>
<dbReference type="RefSeq" id="XP_062785197.1">
    <property type="nucleotide sequence ID" value="XM_062929146.1"/>
</dbReference>
<reference evidence="4" key="1">
    <citation type="journal article" date="2023" name="bioRxiv">
        <title>Complete genome of the Medicago anthracnose fungus, Colletotrichum destructivum, reveals a mini-chromosome-like region within a core chromosome.</title>
        <authorList>
            <person name="Lapalu N."/>
            <person name="Simon A."/>
            <person name="Lu A."/>
            <person name="Plaumann P.-L."/>
            <person name="Amselem J."/>
            <person name="Pigne S."/>
            <person name="Auger A."/>
            <person name="Koch C."/>
            <person name="Dallery J.-F."/>
            <person name="O'Connell R.J."/>
        </authorList>
    </citation>
    <scope>NUCLEOTIDE SEQUENCE [LARGE SCALE GENOMIC DNA]</scope>
    <source>
        <strain evidence="4">CBS 520.97</strain>
    </source>
</reference>
<gene>
    <name evidence="3" type="ORF">CDEST_12990</name>
</gene>
<organism evidence="3 4">
    <name type="scientific">Colletotrichum destructivum</name>
    <dbReference type="NCBI Taxonomy" id="34406"/>
    <lineage>
        <taxon>Eukaryota</taxon>
        <taxon>Fungi</taxon>
        <taxon>Dikarya</taxon>
        <taxon>Ascomycota</taxon>
        <taxon>Pezizomycotina</taxon>
        <taxon>Sordariomycetes</taxon>
        <taxon>Hypocreomycetidae</taxon>
        <taxon>Glomerellales</taxon>
        <taxon>Glomerellaceae</taxon>
        <taxon>Colletotrichum</taxon>
        <taxon>Colletotrichum destructivum species complex</taxon>
    </lineage>
</organism>
<feature type="region of interest" description="Disordered" evidence="1">
    <location>
        <begin position="1"/>
        <end position="25"/>
    </location>
</feature>